<dbReference type="VEuPathDB" id="FungiDB:LELG_04599"/>
<evidence type="ECO:0000256" key="2">
    <source>
        <dbReference type="ARBA" id="ARBA00005133"/>
    </source>
</evidence>
<evidence type="ECO:0000313" key="13">
    <source>
        <dbReference type="EMBL" id="EDK46418.1"/>
    </source>
</evidence>
<evidence type="ECO:0000256" key="10">
    <source>
        <dbReference type="ARBA" id="ARBA00031376"/>
    </source>
</evidence>
<evidence type="ECO:0000256" key="11">
    <source>
        <dbReference type="RuleBase" id="RU003657"/>
    </source>
</evidence>
<proteinExistence type="inferred from homology"/>
<comment type="pathway">
    <text evidence="2 12">Amino-acid biosynthesis; L-histidine biosynthesis; L-histidine from 5-phospho-alpha-D-ribose 1-diphosphate: step 4/9.</text>
</comment>
<dbReference type="Pfam" id="PF00977">
    <property type="entry name" value="His_biosynth"/>
    <property type="match status" value="1"/>
</dbReference>
<dbReference type="InterPro" id="IPR044524">
    <property type="entry name" value="Isoase_HisA-like"/>
</dbReference>
<comment type="similarity">
    <text evidence="3 11">Belongs to the HisA/HisF family.</text>
</comment>
<comment type="catalytic activity">
    <reaction evidence="1 12">
        <text>1-(5-phospho-beta-D-ribosyl)-5-[(5-phospho-beta-D-ribosylamino)methylideneamino]imidazole-4-carboxamide = 5-[(5-phospho-1-deoxy-D-ribulos-1-ylimino)methylamino]-1-(5-phospho-beta-D-ribosyl)imidazole-4-carboxamide</text>
        <dbReference type="Rhea" id="RHEA:15469"/>
        <dbReference type="ChEBI" id="CHEBI:58435"/>
        <dbReference type="ChEBI" id="CHEBI:58525"/>
        <dbReference type="EC" id="5.3.1.16"/>
    </reaction>
</comment>
<reference evidence="13 14" key="1">
    <citation type="journal article" date="2009" name="Nature">
        <title>Evolution of pathogenicity and sexual reproduction in eight Candida genomes.</title>
        <authorList>
            <person name="Butler G."/>
            <person name="Rasmussen M.D."/>
            <person name="Lin M.F."/>
            <person name="Santos M.A."/>
            <person name="Sakthikumar S."/>
            <person name="Munro C.A."/>
            <person name="Rheinbay E."/>
            <person name="Grabherr M."/>
            <person name="Forche A."/>
            <person name="Reedy J.L."/>
            <person name="Agrafioti I."/>
            <person name="Arnaud M.B."/>
            <person name="Bates S."/>
            <person name="Brown A.J."/>
            <person name="Brunke S."/>
            <person name="Costanzo M.C."/>
            <person name="Fitzpatrick D.A."/>
            <person name="de Groot P.W."/>
            <person name="Harris D."/>
            <person name="Hoyer L.L."/>
            <person name="Hube B."/>
            <person name="Klis F.M."/>
            <person name="Kodira C."/>
            <person name="Lennard N."/>
            <person name="Logue M.E."/>
            <person name="Martin R."/>
            <person name="Neiman A.M."/>
            <person name="Nikolaou E."/>
            <person name="Quail M.A."/>
            <person name="Quinn J."/>
            <person name="Santos M.C."/>
            <person name="Schmitzberger F.F."/>
            <person name="Sherlock G."/>
            <person name="Shah P."/>
            <person name="Silverstein K.A."/>
            <person name="Skrzypek M.S."/>
            <person name="Soll D."/>
            <person name="Staggs R."/>
            <person name="Stansfield I."/>
            <person name="Stumpf M.P."/>
            <person name="Sudbery P.E."/>
            <person name="Srikantha T."/>
            <person name="Zeng Q."/>
            <person name="Berman J."/>
            <person name="Berriman M."/>
            <person name="Heitman J."/>
            <person name="Gow N.A."/>
            <person name="Lorenz M.C."/>
            <person name="Birren B.W."/>
            <person name="Kellis M."/>
            <person name="Cuomo C.A."/>
        </authorList>
    </citation>
    <scope>NUCLEOTIDE SEQUENCE [LARGE SCALE GENOMIC DNA]</scope>
    <source>
        <strain evidence="14">ATCC 11503 / BCRC 21390 / CBS 2605 / JCM 1781 / NBRC 1676 / NRRL YB-4239</strain>
    </source>
</reference>
<dbReference type="InParanoid" id="A5E4R0"/>
<dbReference type="eggNOG" id="KOG3055">
    <property type="taxonomic scope" value="Eukaryota"/>
</dbReference>
<dbReference type="PANTHER" id="PTHR43090">
    <property type="entry name" value="1-(5-PHOSPHORIBOSYL)-5-[(5-PHOSPHORIBOSYLAMINO)METHYLIDENEAMINO] IMIDAZOLE-4-CARBOXAMIDE ISOMERASE"/>
    <property type="match status" value="1"/>
</dbReference>
<dbReference type="KEGG" id="lel:PVL30_004319"/>
<keyword evidence="8 12" id="KW-0413">Isomerase</keyword>
<keyword evidence="6 11" id="KW-0028">Amino-acid biosynthesis</keyword>
<protein>
    <recommendedName>
        <fullName evidence="5 12">1-(5-phosphoribosyl)-5-[(5-phosphoribosylamino)methylideneamino] imidazole-4-carboxamide isomerase</fullName>
        <ecNumber evidence="4 12">5.3.1.16</ecNumber>
    </recommendedName>
    <alternativeName>
        <fullName evidence="10 12">5-proFAR isomerase</fullName>
    </alternativeName>
    <alternativeName>
        <fullName evidence="9 12">Phosphoribosylformimino-5-aminoimidazole carboxamide ribotide isomerase</fullName>
    </alternativeName>
</protein>
<gene>
    <name evidence="13" type="ORF">LELG_04599</name>
</gene>
<evidence type="ECO:0000256" key="5">
    <source>
        <dbReference type="ARBA" id="ARBA00018464"/>
    </source>
</evidence>
<dbReference type="InterPro" id="IPR011060">
    <property type="entry name" value="RibuloseP-bd_barrel"/>
</dbReference>
<dbReference type="GO" id="GO:0000105">
    <property type="term" value="P:L-histidine biosynthetic process"/>
    <property type="evidence" value="ECO:0007669"/>
    <property type="project" value="UniProtKB-UniPathway"/>
</dbReference>
<comment type="subcellular location">
    <subcellularLocation>
        <location evidence="12">Cytoplasm</location>
    </subcellularLocation>
</comment>
<dbReference type="GO" id="GO:0003949">
    <property type="term" value="F:1-(5-phosphoribosyl)-5-[(5-phosphoribosylamino)methylideneamino]imidazole-4-carboxamide isomerase activity"/>
    <property type="evidence" value="ECO:0007669"/>
    <property type="project" value="UniProtKB-EC"/>
</dbReference>
<dbReference type="InterPro" id="IPR013785">
    <property type="entry name" value="Aldolase_TIM"/>
</dbReference>
<dbReference type="SUPFAM" id="SSF51366">
    <property type="entry name" value="Ribulose-phoshate binding barrel"/>
    <property type="match status" value="1"/>
</dbReference>
<evidence type="ECO:0000256" key="4">
    <source>
        <dbReference type="ARBA" id="ARBA00012550"/>
    </source>
</evidence>
<dbReference type="UniPathway" id="UPA00031">
    <property type="reaction ID" value="UER00009"/>
</dbReference>
<dbReference type="PANTHER" id="PTHR43090:SF2">
    <property type="entry name" value="1-(5-PHOSPHORIBOSYL)-5-[(5-PHOSPHORIBOSYLAMINO)METHYLIDENEAMINO] IMIDAZOLE-4-CARBOXAMIDE ISOMERASE"/>
    <property type="match status" value="1"/>
</dbReference>
<dbReference type="OrthoDB" id="446074at2759"/>
<evidence type="ECO:0000256" key="3">
    <source>
        <dbReference type="ARBA" id="ARBA00009667"/>
    </source>
</evidence>
<dbReference type="AlphaFoldDB" id="A5E4R0"/>
<dbReference type="GO" id="GO:0000162">
    <property type="term" value="P:L-tryptophan biosynthetic process"/>
    <property type="evidence" value="ECO:0007669"/>
    <property type="project" value="TreeGrafter"/>
</dbReference>
<dbReference type="GeneID" id="5231321"/>
<dbReference type="GO" id="GO:0005737">
    <property type="term" value="C:cytoplasm"/>
    <property type="evidence" value="ECO:0007669"/>
    <property type="project" value="UniProtKB-SubCell"/>
</dbReference>
<evidence type="ECO:0000256" key="8">
    <source>
        <dbReference type="ARBA" id="ARBA00023235"/>
    </source>
</evidence>
<evidence type="ECO:0000256" key="9">
    <source>
        <dbReference type="ARBA" id="ARBA00030547"/>
    </source>
</evidence>
<dbReference type="NCBIfam" id="TIGR02129">
    <property type="entry name" value="hisA_euk"/>
    <property type="match status" value="1"/>
</dbReference>
<evidence type="ECO:0000256" key="7">
    <source>
        <dbReference type="ARBA" id="ARBA00023102"/>
    </source>
</evidence>
<dbReference type="FunFam" id="3.20.20.70:FF:000110">
    <property type="entry name" value="1-(5-phosphoribosyl)-5-[(5-phosphoribosylamino)methylideneamino] imidazole-4-carboxamide isomerase, chloroplastic"/>
    <property type="match status" value="1"/>
</dbReference>
<dbReference type="InterPro" id="IPR006062">
    <property type="entry name" value="His_biosynth"/>
</dbReference>
<dbReference type="Gene3D" id="3.20.20.70">
    <property type="entry name" value="Aldolase class I"/>
    <property type="match status" value="1"/>
</dbReference>
<dbReference type="CDD" id="cd04723">
    <property type="entry name" value="HisA_HisF"/>
    <property type="match status" value="1"/>
</dbReference>
<evidence type="ECO:0000256" key="1">
    <source>
        <dbReference type="ARBA" id="ARBA00000901"/>
    </source>
</evidence>
<dbReference type="EC" id="5.3.1.16" evidence="4 12"/>
<keyword evidence="7 11" id="KW-0368">Histidine biosynthesis</keyword>
<name>A5E4R0_LODEL</name>
<evidence type="ECO:0000256" key="12">
    <source>
        <dbReference type="RuleBase" id="RU364022"/>
    </source>
</evidence>
<sequence length="276" mass="30524">MTKFRGCIDIHSGQVKQIVGGTLAQDDNVADTTTRENFVLTKPSSYYAELYKTNNVQGSHVIKLGLNPANDEAAKLACKTWPGGLQVGGGINLDNALEWLKYGASHVILTSWLFTKDEKSSLMQLDFQKLQLLKEKVGKDRLIVDLSCRTVIENGETAWYVAMNKWQTLTAEKLSKEFLEKVCAYCDEILIHAADVEGLCQGIDQQLVENLGKWCPHGFQGKIVYAGGAKSISDLELVDRLSQGLVDLTFGSALDIFGGSLVKFQDLVEWNNRDST</sequence>
<dbReference type="HOGENOM" id="CLU_065050_0_0_1"/>
<accession>A5E4R0</accession>
<keyword evidence="12" id="KW-0963">Cytoplasm</keyword>
<dbReference type="EMBL" id="CH981529">
    <property type="protein sequence ID" value="EDK46418.1"/>
    <property type="molecule type" value="Genomic_DNA"/>
</dbReference>
<evidence type="ECO:0000313" key="14">
    <source>
        <dbReference type="Proteomes" id="UP000001996"/>
    </source>
</evidence>
<dbReference type="STRING" id="379508.A5E4R0"/>
<dbReference type="OMA" id="IEWNKTH"/>
<dbReference type="FunCoup" id="A5E4R0">
    <property type="interactions" value="219"/>
</dbReference>
<dbReference type="Proteomes" id="UP000001996">
    <property type="component" value="Unassembled WGS sequence"/>
</dbReference>
<keyword evidence="14" id="KW-1185">Reference proteome</keyword>
<organism evidence="13 14">
    <name type="scientific">Lodderomyces elongisporus (strain ATCC 11503 / CBS 2605 / JCM 1781 / NBRC 1676 / NRRL YB-4239)</name>
    <name type="common">Yeast</name>
    <name type="synonym">Saccharomyces elongisporus</name>
    <dbReference type="NCBI Taxonomy" id="379508"/>
    <lineage>
        <taxon>Eukaryota</taxon>
        <taxon>Fungi</taxon>
        <taxon>Dikarya</taxon>
        <taxon>Ascomycota</taxon>
        <taxon>Saccharomycotina</taxon>
        <taxon>Pichiomycetes</taxon>
        <taxon>Debaryomycetaceae</taxon>
        <taxon>Candida/Lodderomyces clade</taxon>
        <taxon>Lodderomyces</taxon>
    </lineage>
</organism>
<dbReference type="InterPro" id="IPR011858">
    <property type="entry name" value="His6/HISN3"/>
</dbReference>
<evidence type="ECO:0000256" key="6">
    <source>
        <dbReference type="ARBA" id="ARBA00022605"/>
    </source>
</evidence>